<evidence type="ECO:0000256" key="2">
    <source>
        <dbReference type="ARBA" id="ARBA00022692"/>
    </source>
</evidence>
<dbReference type="AlphaFoldDB" id="G4QED0"/>
<evidence type="ECO:0000256" key="1">
    <source>
        <dbReference type="ARBA" id="ARBA00004141"/>
    </source>
</evidence>
<dbReference type="GO" id="GO:0016020">
    <property type="term" value="C:membrane"/>
    <property type="evidence" value="ECO:0007669"/>
    <property type="project" value="UniProtKB-SubCell"/>
</dbReference>
<dbReference type="Pfam" id="PF25145">
    <property type="entry name" value="NfeD1b_N"/>
    <property type="match status" value="1"/>
</dbReference>
<dbReference type="InterPro" id="IPR056739">
    <property type="entry name" value="NfeD_membrane"/>
</dbReference>
<evidence type="ECO:0000259" key="9">
    <source>
        <dbReference type="Pfam" id="PF25145"/>
    </source>
</evidence>
<keyword evidence="11" id="KW-1185">Reference proteome</keyword>
<name>G4QED0_GLANF</name>
<feature type="domain" description="NfeD-like C-terminal" evidence="7">
    <location>
        <begin position="348"/>
        <end position="400"/>
    </location>
</feature>
<dbReference type="InterPro" id="IPR002810">
    <property type="entry name" value="NfeD-like_C"/>
</dbReference>
<organism evidence="10 11">
    <name type="scientific">Glaciecola nitratireducens (strain JCM 12485 / KCTC 12276 / FR1064)</name>
    <dbReference type="NCBI Taxonomy" id="1085623"/>
    <lineage>
        <taxon>Bacteria</taxon>
        <taxon>Pseudomonadati</taxon>
        <taxon>Pseudomonadota</taxon>
        <taxon>Gammaproteobacteria</taxon>
        <taxon>Alteromonadales</taxon>
        <taxon>Alteromonadaceae</taxon>
        <taxon>Brumicola</taxon>
    </lineage>
</organism>
<evidence type="ECO:0000256" key="6">
    <source>
        <dbReference type="SAM" id="Phobius"/>
    </source>
</evidence>
<feature type="domain" description="NfeD integral membrane" evidence="8">
    <location>
        <begin position="216"/>
        <end position="330"/>
    </location>
</feature>
<dbReference type="InterPro" id="IPR012340">
    <property type="entry name" value="NA-bd_OB-fold"/>
</dbReference>
<feature type="transmembrane region" description="Helical" evidence="6">
    <location>
        <begin position="236"/>
        <end position="254"/>
    </location>
</feature>
<dbReference type="InterPro" id="IPR056738">
    <property type="entry name" value="NfeD1b_N"/>
</dbReference>
<dbReference type="KEGG" id="gni:GNIT_3310"/>
<keyword evidence="3 6" id="KW-1133">Transmembrane helix</keyword>
<dbReference type="eggNOG" id="COG1030">
    <property type="taxonomic scope" value="Bacteria"/>
</dbReference>
<comment type="subcellular location">
    <subcellularLocation>
        <location evidence="1">Membrane</location>
        <topology evidence="1">Multi-pass membrane protein</topology>
    </subcellularLocation>
</comment>
<reference evidence="10 11" key="1">
    <citation type="journal article" date="2011" name="J. Bacteriol.">
        <title>Complete genome sequence of seawater bacterium Glaciecola nitratireducens FR1064T.</title>
        <authorList>
            <person name="Bian F."/>
            <person name="Qin Q.L."/>
            <person name="Xie B.B."/>
            <person name="Shu Y.L."/>
            <person name="Zhang X.Y."/>
            <person name="Yu Y."/>
            <person name="Chen B."/>
            <person name="Chen X.L."/>
            <person name="Zhou B.C."/>
            <person name="Zhang Y.Z."/>
        </authorList>
    </citation>
    <scope>NUCLEOTIDE SEQUENCE [LARGE SCALE GENOMIC DNA]</scope>
    <source>
        <strain evidence="11">JCM 12485 / KCTC 12276 / FR1064</strain>
    </source>
</reference>
<evidence type="ECO:0000259" key="7">
    <source>
        <dbReference type="Pfam" id="PF01957"/>
    </source>
</evidence>
<dbReference type="CDD" id="cd07020">
    <property type="entry name" value="Clp_protease_NfeD_1"/>
    <property type="match status" value="1"/>
</dbReference>
<feature type="transmembrane region" description="Helical" evidence="6">
    <location>
        <begin position="207"/>
        <end position="229"/>
    </location>
</feature>
<sequence length="406" mass="43139">MEYVVSSIDLAHSETASNKPSIIILQLDTPGGLDNAMRGIIKRILSSDIPIVGYVYPKGARAASAGTYILYATHIAAMSPATNLGAATPVQIGLPQTPSDPDTQNNEANTNSAMERKIINDATAYIEGLADLRERNREWASEAVLGGASLSAIDALEANVVNIIADDIDDLLKQLNGYSFMSNGQQITFNTNDATIVEVSANWRQELLSVVGNPSIAYILILAGIYGLIFEFSNPGGGVIGVVGAVCILTALYGFQVLPINYAGLALILFGLGLMITEAFSPSFGVFGVIGAVSLSIGSVILVDTPEPAFQIAWPIIVSVAIVSIAFVFLTFSMLFKSRQQKIVSGVETLLGETAEIESIQEETILARLHGELWQVKAKAPLKLGDKVVVSSISGLMLNVIKKSEH</sequence>
<accession>G4QED0</accession>
<dbReference type="InterPro" id="IPR052165">
    <property type="entry name" value="Membrane_assoc_protease"/>
</dbReference>
<dbReference type="HOGENOM" id="CLU_024619_1_0_6"/>
<feature type="domain" description="NfeD1b N-terminal" evidence="9">
    <location>
        <begin position="8"/>
        <end position="176"/>
    </location>
</feature>
<dbReference type="RefSeq" id="WP_014110275.1">
    <property type="nucleotide sequence ID" value="NC_016041.1"/>
</dbReference>
<dbReference type="Pfam" id="PF01957">
    <property type="entry name" value="NfeD"/>
    <property type="match status" value="1"/>
</dbReference>
<dbReference type="Pfam" id="PF24961">
    <property type="entry name" value="NfeD_membrane"/>
    <property type="match status" value="1"/>
</dbReference>
<evidence type="ECO:0000313" key="11">
    <source>
        <dbReference type="Proteomes" id="UP000009282"/>
    </source>
</evidence>
<dbReference type="EMBL" id="CP003060">
    <property type="protein sequence ID" value="AEP31404.1"/>
    <property type="molecule type" value="Genomic_DNA"/>
</dbReference>
<dbReference type="PANTHER" id="PTHR33507">
    <property type="entry name" value="INNER MEMBRANE PROTEIN YBBJ"/>
    <property type="match status" value="1"/>
</dbReference>
<dbReference type="SUPFAM" id="SSF141322">
    <property type="entry name" value="NfeD domain-like"/>
    <property type="match status" value="1"/>
</dbReference>
<feature type="compositionally biased region" description="Polar residues" evidence="5">
    <location>
        <begin position="94"/>
        <end position="112"/>
    </location>
</feature>
<evidence type="ECO:0000256" key="4">
    <source>
        <dbReference type="ARBA" id="ARBA00023136"/>
    </source>
</evidence>
<dbReference type="PANTHER" id="PTHR33507:SF4">
    <property type="entry name" value="NODULATION COMPETITIVENESS PROTEIN NFED"/>
    <property type="match status" value="1"/>
</dbReference>
<dbReference type="InterPro" id="IPR029045">
    <property type="entry name" value="ClpP/crotonase-like_dom_sf"/>
</dbReference>
<feature type="transmembrane region" description="Helical" evidence="6">
    <location>
        <begin position="284"/>
        <end position="303"/>
    </location>
</feature>
<dbReference type="Proteomes" id="UP000009282">
    <property type="component" value="Chromosome"/>
</dbReference>
<evidence type="ECO:0000256" key="5">
    <source>
        <dbReference type="SAM" id="MobiDB-lite"/>
    </source>
</evidence>
<evidence type="ECO:0000256" key="3">
    <source>
        <dbReference type="ARBA" id="ARBA00022989"/>
    </source>
</evidence>
<keyword evidence="2 6" id="KW-0812">Transmembrane</keyword>
<feature type="transmembrane region" description="Helical" evidence="6">
    <location>
        <begin position="309"/>
        <end position="332"/>
    </location>
</feature>
<evidence type="ECO:0000313" key="10">
    <source>
        <dbReference type="EMBL" id="AEP31404.1"/>
    </source>
</evidence>
<dbReference type="STRING" id="1085623.GNIT_3310"/>
<feature type="region of interest" description="Disordered" evidence="5">
    <location>
        <begin position="90"/>
        <end position="112"/>
    </location>
</feature>
<dbReference type="Gene3D" id="3.90.226.10">
    <property type="entry name" value="2-enoyl-CoA Hydratase, Chain A, domain 1"/>
    <property type="match status" value="1"/>
</dbReference>
<keyword evidence="4 6" id="KW-0472">Membrane</keyword>
<gene>
    <name evidence="10" type="ordered locus">GNIT_3310</name>
</gene>
<protein>
    <submittedName>
        <fullName evidence="10">Uncharacterized protein</fullName>
    </submittedName>
</protein>
<dbReference type="SUPFAM" id="SSF52096">
    <property type="entry name" value="ClpP/crotonase"/>
    <property type="match status" value="1"/>
</dbReference>
<dbReference type="Gene3D" id="2.40.50.140">
    <property type="entry name" value="Nucleic acid-binding proteins"/>
    <property type="match status" value="1"/>
</dbReference>
<evidence type="ECO:0000259" key="8">
    <source>
        <dbReference type="Pfam" id="PF24961"/>
    </source>
</evidence>
<proteinExistence type="predicted"/>